<comment type="caution">
    <text evidence="2">The sequence shown here is derived from an EMBL/GenBank/DDBJ whole genome shotgun (WGS) entry which is preliminary data.</text>
</comment>
<reference evidence="3" key="1">
    <citation type="submission" date="2013-09" db="EMBL/GenBank/DDBJ databases">
        <authorList>
            <person name="Zeng Z."/>
            <person name="Chen C."/>
        </authorList>
    </citation>
    <scope>NUCLEOTIDE SEQUENCE [LARGE SCALE GENOMIC DNA]</scope>
    <source>
        <strain evidence="3">DK69</strain>
    </source>
</reference>
<feature type="transmembrane region" description="Helical" evidence="1">
    <location>
        <begin position="79"/>
        <end position="101"/>
    </location>
</feature>
<dbReference type="EMBL" id="JRLZ01000016">
    <property type="protein sequence ID" value="KGO94435.1"/>
    <property type="molecule type" value="Genomic_DNA"/>
</dbReference>
<feature type="transmembrane region" description="Helical" evidence="1">
    <location>
        <begin position="12"/>
        <end position="35"/>
    </location>
</feature>
<dbReference type="AlphaFoldDB" id="A0A0A2N1U8"/>
<protein>
    <submittedName>
        <fullName evidence="2">Uncharacterized protein</fullName>
    </submittedName>
</protein>
<keyword evidence="1" id="KW-1133">Transmembrane helix</keyword>
<evidence type="ECO:0000256" key="1">
    <source>
        <dbReference type="SAM" id="Phobius"/>
    </source>
</evidence>
<keyword evidence="1" id="KW-0812">Transmembrane</keyword>
<proteinExistence type="predicted"/>
<gene>
    <name evidence="2" type="ORF">Q767_12745</name>
</gene>
<dbReference type="eggNOG" id="ENOG5030YR4">
    <property type="taxonomic scope" value="Bacteria"/>
</dbReference>
<dbReference type="Proteomes" id="UP000030149">
    <property type="component" value="Unassembled WGS sequence"/>
</dbReference>
<dbReference type="STRING" id="1107311.Q767_12745"/>
<name>A0A0A2N1U8_9FLAO</name>
<reference evidence="2 3" key="2">
    <citation type="journal article" date="2015" name="Stand. Genomic Sci.">
        <title>High quality draft genomic sequence of Flavobacterium enshiense DK69(T) and comparison among Flavobacterium genomes.</title>
        <authorList>
            <person name="Zeng Z."/>
            <person name="Chen C."/>
            <person name="Du H."/>
            <person name="Wang G."/>
            <person name="Li M."/>
        </authorList>
    </citation>
    <scope>NUCLEOTIDE SEQUENCE [LARGE SCALE GENOMIC DNA]</scope>
    <source>
        <strain evidence="2 3">DK69</strain>
    </source>
</reference>
<keyword evidence="3" id="KW-1185">Reference proteome</keyword>
<keyword evidence="1" id="KW-0472">Membrane</keyword>
<organism evidence="2 3">
    <name type="scientific">Flavobacterium enshiense DK69</name>
    <dbReference type="NCBI Taxonomy" id="1107311"/>
    <lineage>
        <taxon>Bacteria</taxon>
        <taxon>Pseudomonadati</taxon>
        <taxon>Bacteroidota</taxon>
        <taxon>Flavobacteriia</taxon>
        <taxon>Flavobacteriales</taxon>
        <taxon>Flavobacteriaceae</taxon>
        <taxon>Flavobacterium</taxon>
    </lineage>
</organism>
<accession>A0A0A2N1U8</accession>
<sequence length="105" mass="11816">MSAIRKLNNLIAFYRSTLLVNLVISLLPVILLPTFWGGVEGFSSVFITFGFVTSIAVKEINNKETYLFYHNNGLSKMQLWISSALFNLLFCGILALVRGLIRMVL</sequence>
<evidence type="ECO:0000313" key="2">
    <source>
        <dbReference type="EMBL" id="KGO94435.1"/>
    </source>
</evidence>
<dbReference type="PATRIC" id="fig|1107311.5.peg.1070"/>
<evidence type="ECO:0000313" key="3">
    <source>
        <dbReference type="Proteomes" id="UP000030149"/>
    </source>
</evidence>